<dbReference type="CDD" id="cd17535">
    <property type="entry name" value="REC_NarL-like"/>
    <property type="match status" value="1"/>
</dbReference>
<feature type="modified residue" description="4-aspartylphosphate" evidence="3">
    <location>
        <position position="57"/>
    </location>
</feature>
<dbReference type="SMART" id="SM00421">
    <property type="entry name" value="HTH_LUXR"/>
    <property type="match status" value="1"/>
</dbReference>
<dbReference type="InterPro" id="IPR016032">
    <property type="entry name" value="Sig_transdc_resp-reg_C-effctor"/>
</dbReference>
<evidence type="ECO:0000259" key="4">
    <source>
        <dbReference type="PROSITE" id="PS50043"/>
    </source>
</evidence>
<dbReference type="PANTHER" id="PTHR43214">
    <property type="entry name" value="TWO-COMPONENT RESPONSE REGULATOR"/>
    <property type="match status" value="1"/>
</dbReference>
<dbReference type="PROSITE" id="PS50110">
    <property type="entry name" value="RESPONSE_REGULATORY"/>
    <property type="match status" value="1"/>
</dbReference>
<evidence type="ECO:0000313" key="6">
    <source>
        <dbReference type="EMBL" id="SFN88539.1"/>
    </source>
</evidence>
<dbReference type="SUPFAM" id="SSF52172">
    <property type="entry name" value="CheY-like"/>
    <property type="match status" value="1"/>
</dbReference>
<keyword evidence="7" id="KW-1185">Reference proteome</keyword>
<evidence type="ECO:0000256" key="2">
    <source>
        <dbReference type="ARBA" id="ARBA00023125"/>
    </source>
</evidence>
<evidence type="ECO:0000256" key="3">
    <source>
        <dbReference type="PROSITE-ProRule" id="PRU00169"/>
    </source>
</evidence>
<dbReference type="Proteomes" id="UP000199614">
    <property type="component" value="Unassembled WGS sequence"/>
</dbReference>
<keyword evidence="2" id="KW-0238">DNA-binding</keyword>
<accession>A0A1I5CNH2</accession>
<proteinExistence type="predicted"/>
<organism evidence="6 7">
    <name type="scientific">Pseudonocardia ammonioxydans</name>
    <dbReference type="NCBI Taxonomy" id="260086"/>
    <lineage>
        <taxon>Bacteria</taxon>
        <taxon>Bacillati</taxon>
        <taxon>Actinomycetota</taxon>
        <taxon>Actinomycetes</taxon>
        <taxon>Pseudonocardiales</taxon>
        <taxon>Pseudonocardiaceae</taxon>
        <taxon>Pseudonocardia</taxon>
    </lineage>
</organism>
<dbReference type="CDD" id="cd06170">
    <property type="entry name" value="LuxR_C_like"/>
    <property type="match status" value="1"/>
</dbReference>
<dbReference type="PROSITE" id="PS50043">
    <property type="entry name" value="HTH_LUXR_2"/>
    <property type="match status" value="1"/>
</dbReference>
<feature type="domain" description="Response regulatory" evidence="5">
    <location>
        <begin position="6"/>
        <end position="122"/>
    </location>
</feature>
<dbReference type="Pfam" id="PF00072">
    <property type="entry name" value="Response_reg"/>
    <property type="match status" value="1"/>
</dbReference>
<evidence type="ECO:0000313" key="7">
    <source>
        <dbReference type="Proteomes" id="UP000199614"/>
    </source>
</evidence>
<dbReference type="PROSITE" id="PS00622">
    <property type="entry name" value="HTH_LUXR_1"/>
    <property type="match status" value="1"/>
</dbReference>
<name>A0A1I5CNH2_PSUAM</name>
<dbReference type="InterPro" id="IPR011006">
    <property type="entry name" value="CheY-like_superfamily"/>
</dbReference>
<dbReference type="PRINTS" id="PR00038">
    <property type="entry name" value="HTHLUXR"/>
</dbReference>
<keyword evidence="1 3" id="KW-0597">Phosphoprotein</keyword>
<evidence type="ECO:0000259" key="5">
    <source>
        <dbReference type="PROSITE" id="PS50110"/>
    </source>
</evidence>
<dbReference type="SUPFAM" id="SSF46894">
    <property type="entry name" value="C-terminal effector domain of the bipartite response regulators"/>
    <property type="match status" value="1"/>
</dbReference>
<dbReference type="InterPro" id="IPR039420">
    <property type="entry name" value="WalR-like"/>
</dbReference>
<dbReference type="GO" id="GO:0003677">
    <property type="term" value="F:DNA binding"/>
    <property type="evidence" value="ECO:0007669"/>
    <property type="project" value="UniProtKB-KW"/>
</dbReference>
<dbReference type="OrthoDB" id="9808843at2"/>
<dbReference type="InterPro" id="IPR000792">
    <property type="entry name" value="Tscrpt_reg_LuxR_C"/>
</dbReference>
<dbReference type="STRING" id="260086.SAMN05216207_102392"/>
<dbReference type="GO" id="GO:0000160">
    <property type="term" value="P:phosphorelay signal transduction system"/>
    <property type="evidence" value="ECO:0007669"/>
    <property type="project" value="InterPro"/>
</dbReference>
<dbReference type="InterPro" id="IPR058245">
    <property type="entry name" value="NreC/VraR/RcsB-like_REC"/>
</dbReference>
<feature type="domain" description="HTH luxR-type" evidence="4">
    <location>
        <begin position="145"/>
        <end position="210"/>
    </location>
</feature>
<dbReference type="PANTHER" id="PTHR43214:SF43">
    <property type="entry name" value="TWO-COMPONENT RESPONSE REGULATOR"/>
    <property type="match status" value="1"/>
</dbReference>
<sequence>MTGPVTVILIEDHEVVREGVRAFLSTRDDIDVVGEANGETTGVALAAEVRPDVALVDLIMADGDGVTATRRIKEVSPRTEVVVLTSYDDRQWVIPALRAGALSYVLKDLDGAELSDVVRRAAVGDSVLHPRAAGHVVRRLRHEVAEPSIADLTERELEVLRILAQGRTNAEIAAELVLSEKTVKGHIGNLFAKLQVEDRTQAAVFAWRTGIVHTQQ</sequence>
<dbReference type="RefSeq" id="WP_093347634.1">
    <property type="nucleotide sequence ID" value="NZ_FOUY01000023.1"/>
</dbReference>
<dbReference type="AlphaFoldDB" id="A0A1I5CNH2"/>
<protein>
    <submittedName>
        <fullName evidence="6">Two component transcriptional regulator, LuxR family</fullName>
    </submittedName>
</protein>
<gene>
    <name evidence="6" type="ORF">SAMN05216207_102392</name>
</gene>
<evidence type="ECO:0000256" key="1">
    <source>
        <dbReference type="ARBA" id="ARBA00022553"/>
    </source>
</evidence>
<dbReference type="EMBL" id="FOUY01000023">
    <property type="protein sequence ID" value="SFN88539.1"/>
    <property type="molecule type" value="Genomic_DNA"/>
</dbReference>
<dbReference type="SMART" id="SM00448">
    <property type="entry name" value="REC"/>
    <property type="match status" value="1"/>
</dbReference>
<dbReference type="Gene3D" id="3.40.50.2300">
    <property type="match status" value="1"/>
</dbReference>
<dbReference type="GO" id="GO:0006355">
    <property type="term" value="P:regulation of DNA-templated transcription"/>
    <property type="evidence" value="ECO:0007669"/>
    <property type="project" value="InterPro"/>
</dbReference>
<reference evidence="6 7" key="1">
    <citation type="submission" date="2016-10" db="EMBL/GenBank/DDBJ databases">
        <authorList>
            <person name="de Groot N.N."/>
        </authorList>
    </citation>
    <scope>NUCLEOTIDE SEQUENCE [LARGE SCALE GENOMIC DNA]</scope>
    <source>
        <strain evidence="6 7">CGMCC 4.1877</strain>
    </source>
</reference>
<dbReference type="InterPro" id="IPR001789">
    <property type="entry name" value="Sig_transdc_resp-reg_receiver"/>
</dbReference>
<dbReference type="Pfam" id="PF00196">
    <property type="entry name" value="GerE"/>
    <property type="match status" value="1"/>
</dbReference>